<protein>
    <submittedName>
        <fullName evidence="1">Uncharacterized protein</fullName>
    </submittedName>
</protein>
<gene>
    <name evidence="1" type="ORF">METZ01_LOCUS216745</name>
</gene>
<sequence>MTITFQTSVILELAFKKLEFLSYLLVGTARQAQDVVQGLRSISIEPDDTLET</sequence>
<proteinExistence type="predicted"/>
<dbReference type="AlphaFoldDB" id="A0A382FPI9"/>
<reference evidence="1" key="1">
    <citation type="submission" date="2018-05" db="EMBL/GenBank/DDBJ databases">
        <authorList>
            <person name="Lanie J.A."/>
            <person name="Ng W.-L."/>
            <person name="Kazmierczak K.M."/>
            <person name="Andrzejewski T.M."/>
            <person name="Davidsen T.M."/>
            <person name="Wayne K.J."/>
            <person name="Tettelin H."/>
            <person name="Glass J.I."/>
            <person name="Rusch D."/>
            <person name="Podicherti R."/>
            <person name="Tsui H.-C.T."/>
            <person name="Winkler M.E."/>
        </authorList>
    </citation>
    <scope>NUCLEOTIDE SEQUENCE</scope>
</reference>
<name>A0A382FPI9_9ZZZZ</name>
<dbReference type="EMBL" id="UINC01050658">
    <property type="protein sequence ID" value="SVB63891.1"/>
    <property type="molecule type" value="Genomic_DNA"/>
</dbReference>
<organism evidence="1">
    <name type="scientific">marine metagenome</name>
    <dbReference type="NCBI Taxonomy" id="408172"/>
    <lineage>
        <taxon>unclassified sequences</taxon>
        <taxon>metagenomes</taxon>
        <taxon>ecological metagenomes</taxon>
    </lineage>
</organism>
<accession>A0A382FPI9</accession>
<evidence type="ECO:0000313" key="1">
    <source>
        <dbReference type="EMBL" id="SVB63891.1"/>
    </source>
</evidence>